<protein>
    <submittedName>
        <fullName evidence="3">MGMT family protein</fullName>
    </submittedName>
</protein>
<dbReference type="InterPro" id="IPR036217">
    <property type="entry name" value="MethylDNA_cys_MeTrfase_DNAb"/>
</dbReference>
<gene>
    <name evidence="3" type="ORF">JF922_14610</name>
</gene>
<proteinExistence type="predicted"/>
<evidence type="ECO:0000313" key="3">
    <source>
        <dbReference type="EMBL" id="MBJ7599293.1"/>
    </source>
</evidence>
<feature type="domain" description="Methylated-DNA-[protein]-cysteine S-methyltransferase DNA binding" evidence="2">
    <location>
        <begin position="17"/>
        <end position="90"/>
    </location>
</feature>
<dbReference type="Gene3D" id="1.10.10.10">
    <property type="entry name" value="Winged helix-like DNA-binding domain superfamily/Winged helix DNA-binding domain"/>
    <property type="match status" value="1"/>
</dbReference>
<keyword evidence="1" id="KW-0227">DNA damage</keyword>
<name>A0A934K9Z8_9BACT</name>
<dbReference type="Pfam" id="PF01035">
    <property type="entry name" value="DNA_binding_1"/>
    <property type="match status" value="1"/>
</dbReference>
<dbReference type="InterPro" id="IPR014048">
    <property type="entry name" value="MethylDNA_cys_MeTrfase_DNA-bd"/>
</dbReference>
<dbReference type="SUPFAM" id="SSF46767">
    <property type="entry name" value="Methylated DNA-protein cysteine methyltransferase, C-terminal domain"/>
    <property type="match status" value="1"/>
</dbReference>
<dbReference type="AlphaFoldDB" id="A0A934K9Z8"/>
<dbReference type="PANTHER" id="PTHR42942">
    <property type="entry name" value="6-O-METHYLGUANINE DNA METHYLTRANSFERASE"/>
    <property type="match status" value="1"/>
</dbReference>
<organism evidence="3 4">
    <name type="scientific">Candidatus Nephthysia bennettiae</name>
    <dbReference type="NCBI Taxonomy" id="3127016"/>
    <lineage>
        <taxon>Bacteria</taxon>
        <taxon>Bacillati</taxon>
        <taxon>Candidatus Dormiibacterota</taxon>
        <taxon>Candidatus Dormibacteria</taxon>
        <taxon>Candidatus Dormibacterales</taxon>
        <taxon>Candidatus Dormibacteraceae</taxon>
        <taxon>Candidatus Nephthysia</taxon>
    </lineage>
</organism>
<dbReference type="EMBL" id="JAEKNR010000146">
    <property type="protein sequence ID" value="MBJ7599293.1"/>
    <property type="molecule type" value="Genomic_DNA"/>
</dbReference>
<sequence length="116" mass="12737">MKSRSAQPDGEGAETPAQRVLALISSIPAGRVVTYRDVAEYLGLRSPRQVGRALAGVPPGVPWHRVVHSDGTMAEPVRDRQRRLLLDEGVGIAGTRVDLRTHRWSGRDIRRPPATE</sequence>
<accession>A0A934K9Z8</accession>
<keyword evidence="4" id="KW-1185">Reference proteome</keyword>
<evidence type="ECO:0000313" key="4">
    <source>
        <dbReference type="Proteomes" id="UP000612893"/>
    </source>
</evidence>
<comment type="caution">
    <text evidence="3">The sequence shown here is derived from an EMBL/GenBank/DDBJ whole genome shotgun (WGS) entry which is preliminary data.</text>
</comment>
<dbReference type="CDD" id="cd06445">
    <property type="entry name" value="ATase"/>
    <property type="match status" value="1"/>
</dbReference>
<dbReference type="InterPro" id="IPR052520">
    <property type="entry name" value="ATL_DNA_repair"/>
</dbReference>
<evidence type="ECO:0000259" key="2">
    <source>
        <dbReference type="Pfam" id="PF01035"/>
    </source>
</evidence>
<dbReference type="RefSeq" id="WP_338202788.1">
    <property type="nucleotide sequence ID" value="NZ_JAEKNR010000146.1"/>
</dbReference>
<dbReference type="Proteomes" id="UP000612893">
    <property type="component" value="Unassembled WGS sequence"/>
</dbReference>
<dbReference type="PANTHER" id="PTHR42942:SF1">
    <property type="entry name" value="ALKYLTRANSFERASE-LIKE PROTEIN 1"/>
    <property type="match status" value="1"/>
</dbReference>
<reference evidence="3" key="1">
    <citation type="submission" date="2020-10" db="EMBL/GenBank/DDBJ databases">
        <title>Ca. Dormibacterota MAGs.</title>
        <authorList>
            <person name="Montgomery K."/>
        </authorList>
    </citation>
    <scope>NUCLEOTIDE SEQUENCE [LARGE SCALE GENOMIC DNA]</scope>
    <source>
        <strain evidence="3">SC8812_S17_10</strain>
    </source>
</reference>
<evidence type="ECO:0000256" key="1">
    <source>
        <dbReference type="ARBA" id="ARBA00022763"/>
    </source>
</evidence>
<dbReference type="GO" id="GO:0006974">
    <property type="term" value="P:DNA damage response"/>
    <property type="evidence" value="ECO:0007669"/>
    <property type="project" value="UniProtKB-KW"/>
</dbReference>
<dbReference type="InterPro" id="IPR036388">
    <property type="entry name" value="WH-like_DNA-bd_sf"/>
</dbReference>